<keyword evidence="1" id="KW-0732">Signal</keyword>
<evidence type="ECO:0000313" key="4">
    <source>
        <dbReference type="Proteomes" id="UP000708576"/>
    </source>
</evidence>
<accession>A0ABS5JQA8</accession>
<name>A0ABS5JQA8_9BACT</name>
<evidence type="ECO:0000259" key="2">
    <source>
        <dbReference type="Pfam" id="PF18990"/>
    </source>
</evidence>
<dbReference type="RefSeq" id="WP_212212879.1">
    <property type="nucleotide sequence ID" value="NZ_JAGUCO010000001.1"/>
</dbReference>
<reference evidence="3 4" key="1">
    <citation type="journal article" date="2015" name="Int. J. Syst. Evol. Microbiol.">
        <title>Carboxylicivirga linearis sp. nov., isolated from a sea cucumber culture pond.</title>
        <authorList>
            <person name="Wang F.Q."/>
            <person name="Zhou Y.X."/>
            <person name="Lin X.Z."/>
            <person name="Chen G.J."/>
            <person name="Du Z.J."/>
        </authorList>
    </citation>
    <scope>NUCLEOTIDE SEQUENCE [LARGE SCALE GENOMIC DNA]</scope>
    <source>
        <strain evidence="3 4">FB218</strain>
    </source>
</reference>
<organism evidence="3 4">
    <name type="scientific">Carboxylicivirga linearis</name>
    <dbReference type="NCBI Taxonomy" id="1628157"/>
    <lineage>
        <taxon>Bacteria</taxon>
        <taxon>Pseudomonadati</taxon>
        <taxon>Bacteroidota</taxon>
        <taxon>Bacteroidia</taxon>
        <taxon>Marinilabiliales</taxon>
        <taxon>Marinilabiliaceae</taxon>
        <taxon>Carboxylicivirga</taxon>
    </lineage>
</organism>
<dbReference type="InterPro" id="IPR043781">
    <property type="entry name" value="DUF5723"/>
</dbReference>
<keyword evidence="4" id="KW-1185">Reference proteome</keyword>
<proteinExistence type="predicted"/>
<evidence type="ECO:0000313" key="3">
    <source>
        <dbReference type="EMBL" id="MBS2097063.1"/>
    </source>
</evidence>
<gene>
    <name evidence="3" type="primary">traF</name>
    <name evidence="3" type="ORF">KEM10_02160</name>
</gene>
<evidence type="ECO:0000256" key="1">
    <source>
        <dbReference type="SAM" id="SignalP"/>
    </source>
</evidence>
<feature type="domain" description="DUF5723" evidence="2">
    <location>
        <begin position="38"/>
        <end position="428"/>
    </location>
</feature>
<dbReference type="EMBL" id="JAGUCO010000001">
    <property type="protein sequence ID" value="MBS2097063.1"/>
    <property type="molecule type" value="Genomic_DNA"/>
</dbReference>
<protein>
    <submittedName>
        <fullName evidence="3">Conjugal transfer protein TraF</fullName>
    </submittedName>
</protein>
<feature type="signal peptide" evidence="1">
    <location>
        <begin position="1"/>
        <end position="19"/>
    </location>
</feature>
<dbReference type="Proteomes" id="UP000708576">
    <property type="component" value="Unassembled WGS sequence"/>
</dbReference>
<sequence length="452" mass="50347">MKSLYISLLLLFISTVVLAQDNALVFLKGIPQSTQVNPAFRPFKGNYLSLPALGSVKINTQNTGFAWSDIITPGTGLQSDSLIVNLDKVSASLQDNNILATEGSIQIIGFGFSSEKAAITFDLNSRFKSKVNYPSSILNLRYGNWDYDNDRPINHSLSNMYMNTLAYTEAALGYSRYIGDYFSVGIRVKYLFGIGNLESEKFNVEMQTYENSTVEIKNDVAIRTSMPIIISYDEDGYVNSINFDENVDRGTFFTNDNRGWGFDIGATYQPNSRLTIGAAINDLGFIKWKSNTQTFYSEGEFIYDGMDISDEIINEGSDNDDYWDELAEDFENSFKVTDESSTYKTGIMASVNITAQYEPRQWLTLGNITKSYIINGEWIPETTVAAGLHAGHFVSSVLTYSIMKNAPANIGAGVMLKGGPIQLYCMTDHLNSVLSPQNSKYLNVRLGINLIY</sequence>
<comment type="caution">
    <text evidence="3">The sequence shown here is derived from an EMBL/GenBank/DDBJ whole genome shotgun (WGS) entry which is preliminary data.</text>
</comment>
<dbReference type="Pfam" id="PF18990">
    <property type="entry name" value="DUF5723"/>
    <property type="match status" value="1"/>
</dbReference>
<feature type="chain" id="PRO_5045246534" evidence="1">
    <location>
        <begin position="20"/>
        <end position="452"/>
    </location>
</feature>
<dbReference type="Gene3D" id="2.40.160.60">
    <property type="entry name" value="Outer membrane protein transport protein (OMPP1/FadL/TodX)"/>
    <property type="match status" value="1"/>
</dbReference>